<accession>A0ABP8BBR2</accession>
<keyword evidence="1" id="KW-1133">Transmembrane helix</keyword>
<name>A0ABP8BBR2_9SPHI</name>
<evidence type="ECO:0000256" key="1">
    <source>
        <dbReference type="SAM" id="Phobius"/>
    </source>
</evidence>
<keyword evidence="1" id="KW-0812">Transmembrane</keyword>
<keyword evidence="3" id="KW-1185">Reference proteome</keyword>
<evidence type="ECO:0008006" key="4">
    <source>
        <dbReference type="Google" id="ProtNLM"/>
    </source>
</evidence>
<evidence type="ECO:0000313" key="2">
    <source>
        <dbReference type="EMBL" id="GAA4202941.1"/>
    </source>
</evidence>
<dbReference type="EMBL" id="BAABBY010000004">
    <property type="protein sequence ID" value="GAA4202941.1"/>
    <property type="molecule type" value="Genomic_DNA"/>
</dbReference>
<feature type="transmembrane region" description="Helical" evidence="1">
    <location>
        <begin position="38"/>
        <end position="56"/>
    </location>
</feature>
<organism evidence="2 3">
    <name type="scientific">Pedobacter jeongneungensis</name>
    <dbReference type="NCBI Taxonomy" id="947309"/>
    <lineage>
        <taxon>Bacteria</taxon>
        <taxon>Pseudomonadati</taxon>
        <taxon>Bacteroidota</taxon>
        <taxon>Sphingobacteriia</taxon>
        <taxon>Sphingobacteriales</taxon>
        <taxon>Sphingobacteriaceae</taxon>
        <taxon>Pedobacter</taxon>
    </lineage>
</organism>
<gene>
    <name evidence="2" type="ORF">GCM10022289_18470</name>
</gene>
<feature type="transmembrane region" description="Helical" evidence="1">
    <location>
        <begin position="6"/>
        <end position="26"/>
    </location>
</feature>
<keyword evidence="1" id="KW-0472">Membrane</keyword>
<comment type="caution">
    <text evidence="2">The sequence shown here is derived from an EMBL/GenBank/DDBJ whole genome shotgun (WGS) entry which is preliminary data.</text>
</comment>
<proteinExistence type="predicted"/>
<dbReference type="Proteomes" id="UP001501772">
    <property type="component" value="Unassembled WGS sequence"/>
</dbReference>
<reference evidence="3" key="1">
    <citation type="journal article" date="2019" name="Int. J. Syst. Evol. Microbiol.">
        <title>The Global Catalogue of Microorganisms (GCM) 10K type strain sequencing project: providing services to taxonomists for standard genome sequencing and annotation.</title>
        <authorList>
            <consortium name="The Broad Institute Genomics Platform"/>
            <consortium name="The Broad Institute Genome Sequencing Center for Infectious Disease"/>
            <person name="Wu L."/>
            <person name="Ma J."/>
        </authorList>
    </citation>
    <scope>NUCLEOTIDE SEQUENCE [LARGE SCALE GENOMIC DNA]</scope>
    <source>
        <strain evidence="3">JCM 17626</strain>
    </source>
</reference>
<protein>
    <recommendedName>
        <fullName evidence="4">DUF2759 domain-containing protein</fullName>
    </recommendedName>
</protein>
<sequence>MSSTAVAPNIVFVLTASFFTAILIIVSKSLFSGVGGKLGTLAFAGVVITSFIYYLISAYA</sequence>
<evidence type="ECO:0000313" key="3">
    <source>
        <dbReference type="Proteomes" id="UP001501772"/>
    </source>
</evidence>